<dbReference type="GeneID" id="78126127"/>
<keyword evidence="2" id="KW-0057">Aromatic amino acid biosynthesis</keyword>
<dbReference type="GO" id="GO:0019632">
    <property type="term" value="P:shikimate metabolic process"/>
    <property type="evidence" value="ECO:0007669"/>
    <property type="project" value="TreeGrafter"/>
</dbReference>
<dbReference type="PANTHER" id="PTHR21089:SF1">
    <property type="entry name" value="BIFUNCTIONAL 3-DEHYDROQUINATE DEHYDRATASE_SHIKIMATE DEHYDROGENASE, CHLOROPLASTIC"/>
    <property type="match status" value="1"/>
</dbReference>
<dbReference type="AlphaFoldDB" id="A0A5N6S7E1"/>
<reference evidence="5 6" key="1">
    <citation type="submission" date="2018-04" db="EMBL/GenBank/DDBJ databases">
        <authorList>
            <person name="Eckel V.P."/>
            <person name="Vogel R.F."/>
        </authorList>
    </citation>
    <scope>NUCLEOTIDE SEQUENCE [LARGE SCALE GENOMIC DNA]</scope>
    <source>
        <strain evidence="6">TMW 2.1764</strain>
    </source>
</reference>
<sequence>MNRADHADCAEQPAPKRRCAVLGKPIAHSLSPVLHNAAYRALNLDGWEYSREEVGEKDFEGFLTSLDSTWAGLSLTMPLKKTVMAYGTPQDQWSRELGLANTAVFRSESGVHDASHVVADSAVAHSIAASSVASHNAAVRDIALYNTDVDGIVLAFRHAWETTAAGSLPSNGRSANVVILGNGNTALSALAACVVMTVGARIEVVARHPDANPGITRFAERHADAVTVQRLAMEDDVLDTAVERMGNADIVISTLPAHAADGIAQLAHAKLALDAGHGAVHGTLLDVAYDPRPSALQRAWSQAGGTAIGGEEMLLYQAIVQVCLMTGRDASRYRVAEQATRAAGGRDASGDSPAGQDVAAGDMDDVRLEQTMRDALQEEW</sequence>
<gene>
    <name evidence="5" type="ORF">DDE84_00205</name>
</gene>
<comment type="pathway">
    <text evidence="1">Metabolic intermediate biosynthesis; chorismate biosynthesis; chorismate from D-erythrose 4-phosphate and phosphoenolpyruvate: step 4/7.</text>
</comment>
<name>A0A5N6S7E1_9BIFI</name>
<dbReference type="GO" id="GO:0005829">
    <property type="term" value="C:cytosol"/>
    <property type="evidence" value="ECO:0007669"/>
    <property type="project" value="TreeGrafter"/>
</dbReference>
<dbReference type="Proteomes" id="UP000325415">
    <property type="component" value="Unassembled WGS sequence"/>
</dbReference>
<evidence type="ECO:0000256" key="2">
    <source>
        <dbReference type="ARBA" id="ARBA00023141"/>
    </source>
</evidence>
<accession>A0A5N6S7E1</accession>
<comment type="caution">
    <text evidence="5">The sequence shown here is derived from an EMBL/GenBank/DDBJ whole genome shotgun (WGS) entry which is preliminary data.</text>
</comment>
<dbReference type="OrthoDB" id="9776868at2"/>
<dbReference type="InterPro" id="IPR022893">
    <property type="entry name" value="Shikimate_DH_fam"/>
</dbReference>
<dbReference type="PANTHER" id="PTHR21089">
    <property type="entry name" value="SHIKIMATE DEHYDROGENASE"/>
    <property type="match status" value="1"/>
</dbReference>
<dbReference type="SUPFAM" id="SSF51735">
    <property type="entry name" value="NAD(P)-binding Rossmann-fold domains"/>
    <property type="match status" value="1"/>
</dbReference>
<dbReference type="GO" id="GO:0009073">
    <property type="term" value="P:aromatic amino acid family biosynthetic process"/>
    <property type="evidence" value="ECO:0007669"/>
    <property type="project" value="UniProtKB-KW"/>
</dbReference>
<feature type="region of interest" description="Disordered" evidence="3">
    <location>
        <begin position="340"/>
        <end position="364"/>
    </location>
</feature>
<dbReference type="GO" id="GO:0050661">
    <property type="term" value="F:NADP binding"/>
    <property type="evidence" value="ECO:0007669"/>
    <property type="project" value="TreeGrafter"/>
</dbReference>
<feature type="domain" description="Shikimate dehydrogenase substrate binding N-terminal" evidence="4">
    <location>
        <begin position="21"/>
        <end position="102"/>
    </location>
</feature>
<keyword evidence="2" id="KW-0028">Amino-acid biosynthesis</keyword>
<organism evidence="5 6">
    <name type="scientific">Bifidobacterium tibiigranuli</name>
    <dbReference type="NCBI Taxonomy" id="2172043"/>
    <lineage>
        <taxon>Bacteria</taxon>
        <taxon>Bacillati</taxon>
        <taxon>Actinomycetota</taxon>
        <taxon>Actinomycetes</taxon>
        <taxon>Bifidobacteriales</taxon>
        <taxon>Bifidobacteriaceae</taxon>
        <taxon>Bifidobacterium</taxon>
    </lineage>
</organism>
<dbReference type="GO" id="GO:0009423">
    <property type="term" value="P:chorismate biosynthetic process"/>
    <property type="evidence" value="ECO:0007669"/>
    <property type="project" value="TreeGrafter"/>
</dbReference>
<keyword evidence="6" id="KW-1185">Reference proteome</keyword>
<evidence type="ECO:0000313" key="5">
    <source>
        <dbReference type="EMBL" id="KAE8130056.1"/>
    </source>
</evidence>
<evidence type="ECO:0000256" key="3">
    <source>
        <dbReference type="SAM" id="MobiDB-lite"/>
    </source>
</evidence>
<evidence type="ECO:0000313" key="6">
    <source>
        <dbReference type="Proteomes" id="UP000325415"/>
    </source>
</evidence>
<dbReference type="RefSeq" id="WP_152579751.1">
    <property type="nucleotide sequence ID" value="NZ_JAKVIV010000015.1"/>
</dbReference>
<proteinExistence type="predicted"/>
<dbReference type="Gene3D" id="3.40.50.10860">
    <property type="entry name" value="Leucine Dehydrogenase, chain A, domain 1"/>
    <property type="match status" value="1"/>
</dbReference>
<dbReference type="Pfam" id="PF08501">
    <property type="entry name" value="Shikimate_dh_N"/>
    <property type="match status" value="1"/>
</dbReference>
<evidence type="ECO:0000256" key="1">
    <source>
        <dbReference type="ARBA" id="ARBA00004871"/>
    </source>
</evidence>
<dbReference type="InterPro" id="IPR046346">
    <property type="entry name" value="Aminoacid_DH-like_N_sf"/>
</dbReference>
<protein>
    <submittedName>
        <fullName evidence="5">Shikimate dehydrogenase</fullName>
    </submittedName>
</protein>
<dbReference type="SUPFAM" id="SSF53223">
    <property type="entry name" value="Aminoacid dehydrogenase-like, N-terminal domain"/>
    <property type="match status" value="1"/>
</dbReference>
<dbReference type="EMBL" id="QDAG01000001">
    <property type="protein sequence ID" value="KAE8130056.1"/>
    <property type="molecule type" value="Genomic_DNA"/>
</dbReference>
<dbReference type="InterPro" id="IPR036291">
    <property type="entry name" value="NAD(P)-bd_dom_sf"/>
</dbReference>
<evidence type="ECO:0000259" key="4">
    <source>
        <dbReference type="Pfam" id="PF08501"/>
    </source>
</evidence>
<dbReference type="Gene3D" id="3.40.50.720">
    <property type="entry name" value="NAD(P)-binding Rossmann-like Domain"/>
    <property type="match status" value="1"/>
</dbReference>
<dbReference type="InterPro" id="IPR013708">
    <property type="entry name" value="Shikimate_DH-bd_N"/>
</dbReference>
<dbReference type="GO" id="GO:0004764">
    <property type="term" value="F:shikimate 3-dehydrogenase (NADP+) activity"/>
    <property type="evidence" value="ECO:0007669"/>
    <property type="project" value="InterPro"/>
</dbReference>